<evidence type="ECO:0000313" key="3">
    <source>
        <dbReference type="Proteomes" id="UP000324585"/>
    </source>
</evidence>
<feature type="compositionally biased region" description="Polar residues" evidence="1">
    <location>
        <begin position="1"/>
        <end position="20"/>
    </location>
</feature>
<proteinExistence type="predicted"/>
<keyword evidence="3" id="KW-1185">Reference proteome</keyword>
<evidence type="ECO:0000256" key="1">
    <source>
        <dbReference type="SAM" id="MobiDB-lite"/>
    </source>
</evidence>
<dbReference type="AlphaFoldDB" id="A0A5J4YTL6"/>
<reference evidence="3" key="1">
    <citation type="journal article" date="2019" name="Nat. Commun.">
        <title>Expansion of phycobilisome linker gene families in mesophilic red algae.</title>
        <authorList>
            <person name="Lee J."/>
            <person name="Kim D."/>
            <person name="Bhattacharya D."/>
            <person name="Yoon H.S."/>
        </authorList>
    </citation>
    <scope>NUCLEOTIDE SEQUENCE [LARGE SCALE GENOMIC DNA]</scope>
    <source>
        <strain evidence="3">CCMP 1328</strain>
    </source>
</reference>
<name>A0A5J4YTL6_PORPP</name>
<accession>A0A5J4YTL6</accession>
<feature type="region of interest" description="Disordered" evidence="1">
    <location>
        <begin position="1"/>
        <end position="32"/>
    </location>
</feature>
<organism evidence="2 3">
    <name type="scientific">Porphyridium purpureum</name>
    <name type="common">Red alga</name>
    <name type="synonym">Porphyridium cruentum</name>
    <dbReference type="NCBI Taxonomy" id="35688"/>
    <lineage>
        <taxon>Eukaryota</taxon>
        <taxon>Rhodophyta</taxon>
        <taxon>Bangiophyceae</taxon>
        <taxon>Porphyridiales</taxon>
        <taxon>Porphyridiaceae</taxon>
        <taxon>Porphyridium</taxon>
    </lineage>
</organism>
<feature type="compositionally biased region" description="Polar residues" evidence="1">
    <location>
        <begin position="86"/>
        <end position="122"/>
    </location>
</feature>
<comment type="caution">
    <text evidence="2">The sequence shown here is derived from an EMBL/GenBank/DDBJ whole genome shotgun (WGS) entry which is preliminary data.</text>
</comment>
<gene>
    <name evidence="2" type="ORF">FVE85_2937</name>
</gene>
<feature type="region of interest" description="Disordered" evidence="1">
    <location>
        <begin position="81"/>
        <end position="139"/>
    </location>
</feature>
<dbReference type="EMBL" id="VRMN01000004">
    <property type="protein sequence ID" value="KAA8494696.1"/>
    <property type="molecule type" value="Genomic_DNA"/>
</dbReference>
<sequence length="139" mass="15161">MLYSGQESTMLRRSRTMNGGVSSGLPGNALTRSKTMPLKMSSAASCEIRFGCLETMPTQGLGSYSRIQYTSTLETIYEENEEDCELTQSNEVASDTDTVQSSEVGSYTDAVQSSEAGSYNDLTRTRDFRSRKSSSASRA</sequence>
<evidence type="ECO:0000313" key="2">
    <source>
        <dbReference type="EMBL" id="KAA8494696.1"/>
    </source>
</evidence>
<dbReference type="Proteomes" id="UP000324585">
    <property type="component" value="Unassembled WGS sequence"/>
</dbReference>
<protein>
    <submittedName>
        <fullName evidence="2">Uncharacterized protein</fullName>
    </submittedName>
</protein>